<dbReference type="RefSeq" id="XP_004445587.1">
    <property type="nucleotide sequence ID" value="XM_004445530.1"/>
</dbReference>
<dbReference type="GeneID" id="24164249"/>
<dbReference type="AlphaFoldDB" id="A0A0D8JRN1"/>
<gene>
    <name evidence="1" type="ORF">CIMG_12622</name>
</gene>
<dbReference type="InParanoid" id="A0A0D8JRN1"/>
<reference evidence="2" key="2">
    <citation type="journal article" date="2010" name="Genome Res.">
        <title>Population genomic sequencing of Coccidioides fungi reveals recent hybridization and transposon control.</title>
        <authorList>
            <person name="Neafsey D.E."/>
            <person name="Barker B.M."/>
            <person name="Sharpton T.J."/>
            <person name="Stajich J.E."/>
            <person name="Park D.J."/>
            <person name="Whiston E."/>
            <person name="Hung C.-Y."/>
            <person name="McMahan C."/>
            <person name="White J."/>
            <person name="Sykes S."/>
            <person name="Heiman D."/>
            <person name="Young S."/>
            <person name="Zeng Q."/>
            <person name="Abouelleil A."/>
            <person name="Aftuck L."/>
            <person name="Bessette D."/>
            <person name="Brown A."/>
            <person name="FitzGerald M."/>
            <person name="Lui A."/>
            <person name="Macdonald J.P."/>
            <person name="Priest M."/>
            <person name="Orbach M.J."/>
            <person name="Galgiani J.N."/>
            <person name="Kirkland T.N."/>
            <person name="Cole G.T."/>
            <person name="Birren B.W."/>
            <person name="Henn M.R."/>
            <person name="Taylor J.W."/>
            <person name="Rounsley S.D."/>
        </authorList>
    </citation>
    <scope>GENOME REANNOTATION</scope>
    <source>
        <strain evidence="2">RS</strain>
    </source>
</reference>
<evidence type="ECO:0000313" key="1">
    <source>
        <dbReference type="EMBL" id="KJF59947.1"/>
    </source>
</evidence>
<sequence length="165" mass="18184">MSIGHPWVEAKASFSSVIGRQFVERLLTLVVDSGYGKNLRVIEDDGDDAWQVVHDGLLSIIEAEYSPERNCDSKTRAYIVKKAAVLPRVGLRDAGCPRASRLVRESFQNGHVKSVIHGSSSTLKELMWIFLGDLAPHQAEIANFERARATCADRGPKEPSHVATT</sequence>
<protein>
    <submittedName>
        <fullName evidence="1">Uncharacterized protein</fullName>
    </submittedName>
</protein>
<dbReference type="Proteomes" id="UP000001261">
    <property type="component" value="Unassembled WGS sequence"/>
</dbReference>
<dbReference type="VEuPathDB" id="FungiDB:CIMG_12622"/>
<proteinExistence type="predicted"/>
<organism evidence="1 2">
    <name type="scientific">Coccidioides immitis (strain RS)</name>
    <name type="common">Valley fever fungus</name>
    <dbReference type="NCBI Taxonomy" id="246410"/>
    <lineage>
        <taxon>Eukaryota</taxon>
        <taxon>Fungi</taxon>
        <taxon>Dikarya</taxon>
        <taxon>Ascomycota</taxon>
        <taxon>Pezizomycotina</taxon>
        <taxon>Eurotiomycetes</taxon>
        <taxon>Eurotiomycetidae</taxon>
        <taxon>Onygenales</taxon>
        <taxon>Onygenaceae</taxon>
        <taxon>Coccidioides</taxon>
    </lineage>
</organism>
<evidence type="ECO:0000313" key="2">
    <source>
        <dbReference type="Proteomes" id="UP000001261"/>
    </source>
</evidence>
<accession>A0A0D8JRN1</accession>
<dbReference type="EMBL" id="GG704911">
    <property type="protein sequence ID" value="KJF59947.1"/>
    <property type="molecule type" value="Genomic_DNA"/>
</dbReference>
<dbReference type="KEGG" id="cim:CIMG_12622"/>
<name>A0A0D8JRN1_COCIM</name>
<keyword evidence="2" id="KW-1185">Reference proteome</keyword>
<reference evidence="2" key="1">
    <citation type="journal article" date="2009" name="Genome Res.">
        <title>Comparative genomic analyses of the human fungal pathogens Coccidioides and their relatives.</title>
        <authorList>
            <person name="Sharpton T.J."/>
            <person name="Stajich J.E."/>
            <person name="Rounsley S.D."/>
            <person name="Gardner M.J."/>
            <person name="Wortman J.R."/>
            <person name="Jordar V.S."/>
            <person name="Maiti R."/>
            <person name="Kodira C.D."/>
            <person name="Neafsey D.E."/>
            <person name="Zeng Q."/>
            <person name="Hung C.-Y."/>
            <person name="McMahan C."/>
            <person name="Muszewska A."/>
            <person name="Grynberg M."/>
            <person name="Mandel M.A."/>
            <person name="Kellner E.M."/>
            <person name="Barker B.M."/>
            <person name="Galgiani J.N."/>
            <person name="Orbach M.J."/>
            <person name="Kirkland T.N."/>
            <person name="Cole G.T."/>
            <person name="Henn M.R."/>
            <person name="Birren B.W."/>
            <person name="Taylor J.W."/>
        </authorList>
    </citation>
    <scope>NUCLEOTIDE SEQUENCE [LARGE SCALE GENOMIC DNA]</scope>
    <source>
        <strain evidence="2">RS</strain>
    </source>
</reference>